<sequence>MKWNDPAMGVLASTYDSLYTIDWRGGLDSTLSLQQANVGDISVVNAPSMSEHKALRVSISKSEDFSHVANGLPRAELVFPASVRFTQGRDYLVGWSTYIPQEYRFDSSEIIAQIHQGPASGSPPIMLTITGGDYTFSERGSSESGQGTTFRICCAAMDQGKWVHWALRYVPDAEGTHASTQLWKDGTSVYASRGTPNAYPHDNASFLKMGLYIPGGWKQADPGPIVLFYGPVSVGRR</sequence>
<protein>
    <submittedName>
        <fullName evidence="1">Polysaccharide lyase</fullName>
    </submittedName>
</protein>
<proteinExistence type="predicted"/>
<dbReference type="Proteomes" id="UP001246473">
    <property type="component" value="Unassembled WGS sequence"/>
</dbReference>
<name>A0AAP5Q5B8_9BURK</name>
<accession>A0AAP5Q5B8</accession>
<dbReference type="GO" id="GO:0016829">
    <property type="term" value="F:lyase activity"/>
    <property type="evidence" value="ECO:0007669"/>
    <property type="project" value="UniProtKB-KW"/>
</dbReference>
<dbReference type="Pfam" id="PF14099">
    <property type="entry name" value="Polysacc_lyase"/>
    <property type="match status" value="1"/>
</dbReference>
<dbReference type="Gene3D" id="2.60.120.200">
    <property type="match status" value="1"/>
</dbReference>
<evidence type="ECO:0000313" key="2">
    <source>
        <dbReference type="Proteomes" id="UP001246473"/>
    </source>
</evidence>
<comment type="caution">
    <text evidence="1">The sequence shown here is derived from an EMBL/GenBank/DDBJ whole genome shotgun (WGS) entry which is preliminary data.</text>
</comment>
<keyword evidence="1" id="KW-0456">Lyase</keyword>
<reference evidence="1" key="1">
    <citation type="submission" date="2022-08" db="EMBL/GenBank/DDBJ databases">
        <authorList>
            <person name="Kim S.-J."/>
        </authorList>
    </citation>
    <scope>NUCLEOTIDE SEQUENCE</scope>
    <source>
        <strain evidence="1">KJ</strain>
    </source>
</reference>
<evidence type="ECO:0000313" key="1">
    <source>
        <dbReference type="EMBL" id="MDT8837340.1"/>
    </source>
</evidence>
<dbReference type="InterPro" id="IPR025975">
    <property type="entry name" value="Polysacc_lyase"/>
</dbReference>
<dbReference type="AlphaFoldDB" id="A0AAP5Q5B8"/>
<dbReference type="RefSeq" id="WP_244207490.1">
    <property type="nucleotide sequence ID" value="NZ_JANSLM010000002.1"/>
</dbReference>
<organism evidence="1 2">
    <name type="scientific">Paraburkholderia fungorum</name>
    <dbReference type="NCBI Taxonomy" id="134537"/>
    <lineage>
        <taxon>Bacteria</taxon>
        <taxon>Pseudomonadati</taxon>
        <taxon>Pseudomonadota</taxon>
        <taxon>Betaproteobacteria</taxon>
        <taxon>Burkholderiales</taxon>
        <taxon>Burkholderiaceae</taxon>
        <taxon>Paraburkholderia</taxon>
    </lineage>
</organism>
<gene>
    <name evidence="1" type="ORF">ParKJ_07940</name>
</gene>
<dbReference type="EMBL" id="JANSLM010000002">
    <property type="protein sequence ID" value="MDT8837340.1"/>
    <property type="molecule type" value="Genomic_DNA"/>
</dbReference>